<keyword evidence="2" id="KW-0472">Membrane</keyword>
<feature type="region of interest" description="Disordered" evidence="1">
    <location>
        <begin position="80"/>
        <end position="182"/>
    </location>
</feature>
<sequence>MPAVLLRRDNDDDSSGKHIVGIWPAFIGIAALVILGGLLLRWICVRRARKDFRPLYNSGHPVPAPISAPVAYTPAYPPAYPPPAHPSPSQPADSPLLAPAPPSPALPPEPASPGCSRLPPEGHSVQRPDETATEAGETARRVPGLTLEQGSLFAATGAPGAGLAPPPYSPSVRGIGSDIRGM</sequence>
<evidence type="ECO:0000256" key="1">
    <source>
        <dbReference type="SAM" id="MobiDB-lite"/>
    </source>
</evidence>
<feature type="transmembrane region" description="Helical" evidence="2">
    <location>
        <begin position="20"/>
        <end position="43"/>
    </location>
</feature>
<feature type="compositionally biased region" description="Pro residues" evidence="1">
    <location>
        <begin position="98"/>
        <end position="111"/>
    </location>
</feature>
<dbReference type="AlphaFoldDB" id="A0A2T0AAB3"/>
<dbReference type="EMBL" id="LCTV02000005">
    <property type="protein sequence ID" value="PRQ74951.1"/>
    <property type="molecule type" value="Genomic_DNA"/>
</dbReference>
<keyword evidence="2" id="KW-0812">Transmembrane</keyword>
<gene>
    <name evidence="3" type="ORF">AAT19DRAFT_13973</name>
</gene>
<reference evidence="3 4" key="1">
    <citation type="journal article" date="2018" name="Elife">
        <title>Functional genomics of lipid metabolism in the oleaginous yeast Rhodosporidium toruloides.</title>
        <authorList>
            <person name="Coradetti S.T."/>
            <person name="Pinel D."/>
            <person name="Geiselman G."/>
            <person name="Ito M."/>
            <person name="Mondo S."/>
            <person name="Reilly M.C."/>
            <person name="Cheng Y.F."/>
            <person name="Bauer S."/>
            <person name="Grigoriev I."/>
            <person name="Gladden J.M."/>
            <person name="Simmons B.A."/>
            <person name="Brem R."/>
            <person name="Arkin A.P."/>
            <person name="Skerker J.M."/>
        </authorList>
    </citation>
    <scope>NUCLEOTIDE SEQUENCE [LARGE SCALE GENOMIC DNA]</scope>
    <source>
        <strain evidence="3 4">NBRC 0880</strain>
    </source>
</reference>
<keyword evidence="2" id="KW-1133">Transmembrane helix</keyword>
<dbReference type="Proteomes" id="UP000239560">
    <property type="component" value="Unassembled WGS sequence"/>
</dbReference>
<protein>
    <submittedName>
        <fullName evidence="3">Uncharacterized protein</fullName>
    </submittedName>
</protein>
<name>A0A2T0AAB3_RHOTO</name>
<proteinExistence type="predicted"/>
<evidence type="ECO:0000313" key="4">
    <source>
        <dbReference type="Proteomes" id="UP000239560"/>
    </source>
</evidence>
<organism evidence="3 4">
    <name type="scientific">Rhodotorula toruloides</name>
    <name type="common">Yeast</name>
    <name type="synonym">Rhodosporidium toruloides</name>
    <dbReference type="NCBI Taxonomy" id="5286"/>
    <lineage>
        <taxon>Eukaryota</taxon>
        <taxon>Fungi</taxon>
        <taxon>Dikarya</taxon>
        <taxon>Basidiomycota</taxon>
        <taxon>Pucciniomycotina</taxon>
        <taxon>Microbotryomycetes</taxon>
        <taxon>Sporidiobolales</taxon>
        <taxon>Sporidiobolaceae</taxon>
        <taxon>Rhodotorula</taxon>
    </lineage>
</organism>
<accession>A0A2T0AAB3</accession>
<evidence type="ECO:0000313" key="3">
    <source>
        <dbReference type="EMBL" id="PRQ74951.1"/>
    </source>
</evidence>
<feature type="compositionally biased region" description="Pro residues" evidence="1">
    <location>
        <begin position="80"/>
        <end position="89"/>
    </location>
</feature>
<feature type="compositionally biased region" description="Low complexity" evidence="1">
    <location>
        <begin position="154"/>
        <end position="163"/>
    </location>
</feature>
<comment type="caution">
    <text evidence="3">The sequence shown here is derived from an EMBL/GenBank/DDBJ whole genome shotgun (WGS) entry which is preliminary data.</text>
</comment>
<evidence type="ECO:0000256" key="2">
    <source>
        <dbReference type="SAM" id="Phobius"/>
    </source>
</evidence>